<evidence type="ECO:0000256" key="3">
    <source>
        <dbReference type="ARBA" id="ARBA00022989"/>
    </source>
</evidence>
<dbReference type="PANTHER" id="PTHR23507">
    <property type="entry name" value="ZGC:174356"/>
    <property type="match status" value="1"/>
</dbReference>
<feature type="transmembrane region" description="Helical" evidence="6">
    <location>
        <begin position="576"/>
        <end position="598"/>
    </location>
</feature>
<name>A0A6J1RYD5_FRAOC</name>
<feature type="transmembrane region" description="Helical" evidence="6">
    <location>
        <begin position="232"/>
        <end position="250"/>
    </location>
</feature>
<dbReference type="Pfam" id="PF07690">
    <property type="entry name" value="MFS_1"/>
    <property type="match status" value="1"/>
</dbReference>
<feature type="transmembrane region" description="Helical" evidence="6">
    <location>
        <begin position="423"/>
        <end position="442"/>
    </location>
</feature>
<evidence type="ECO:0000256" key="1">
    <source>
        <dbReference type="ARBA" id="ARBA00004141"/>
    </source>
</evidence>
<keyword evidence="3 6" id="KW-1133">Transmembrane helix</keyword>
<dbReference type="RefSeq" id="XP_026271596.1">
    <property type="nucleotide sequence ID" value="XM_026415811.2"/>
</dbReference>
<comment type="subcellular location">
    <subcellularLocation>
        <location evidence="1">Membrane</location>
        <topology evidence="1">Multi-pass membrane protein</topology>
    </subcellularLocation>
</comment>
<accession>A0A6J1RYD5</accession>
<organism evidence="7 8">
    <name type="scientific">Frankliniella occidentalis</name>
    <name type="common">Western flower thrips</name>
    <name type="synonym">Euthrips occidentalis</name>
    <dbReference type="NCBI Taxonomy" id="133901"/>
    <lineage>
        <taxon>Eukaryota</taxon>
        <taxon>Metazoa</taxon>
        <taxon>Ecdysozoa</taxon>
        <taxon>Arthropoda</taxon>
        <taxon>Hexapoda</taxon>
        <taxon>Insecta</taxon>
        <taxon>Pterygota</taxon>
        <taxon>Neoptera</taxon>
        <taxon>Paraneoptera</taxon>
        <taxon>Thysanoptera</taxon>
        <taxon>Terebrantia</taxon>
        <taxon>Thripoidea</taxon>
        <taxon>Thripidae</taxon>
        <taxon>Frankliniella</taxon>
    </lineage>
</organism>
<dbReference type="Proteomes" id="UP000504606">
    <property type="component" value="Unplaced"/>
</dbReference>
<feature type="transmembrane region" description="Helical" evidence="6">
    <location>
        <begin position="204"/>
        <end position="226"/>
    </location>
</feature>
<feature type="transmembrane region" description="Helical" evidence="6">
    <location>
        <begin position="295"/>
        <end position="313"/>
    </location>
</feature>
<feature type="transmembrane region" description="Helical" evidence="6">
    <location>
        <begin position="333"/>
        <end position="355"/>
    </location>
</feature>
<dbReference type="KEGG" id="foc:113201854"/>
<feature type="region of interest" description="Disordered" evidence="5">
    <location>
        <begin position="603"/>
        <end position="654"/>
    </location>
</feature>
<evidence type="ECO:0000313" key="8">
    <source>
        <dbReference type="RefSeq" id="XP_026271596.1"/>
    </source>
</evidence>
<evidence type="ECO:0000256" key="2">
    <source>
        <dbReference type="ARBA" id="ARBA00022692"/>
    </source>
</evidence>
<sequence length="654" mass="70126">MPENGGAKSGVGAMQLQEPEYTWASMNARQKAKHVLANVTVEPIILIFAVLNTLSGTASFWLNIGRACSRHLNATESACEKLYWGVVDDETEAYVGDAFTIVSEIQVWQTPLRNSVPIILVLFVGSWADKRHRRKPFIIAPIVGDLLTGIGLLVCYFFYSWPLEVPMVIEAVFPALTGALPIIIMSIFSYISDITTTENRTFRIGMVATSFAWGLPIAVAASGPLFEAVGFAPLYILCIVLYVPTLYYAYVHIPEPRPPVPRPDNVSFLVDFFDWKNVWETVKVALKKRKGTRQLQIFLVMALYVAVQGPAHGEAATMSGYQISAFKWGPTDQSLYATYFILVLAMGNIIATTVFSKWLKLHDCVIGMIAMTAKVVVAPLLAWATTGWQFYAVTLLDILISGSAIALRSVASKMVEFDELGKLMALFAVVEAIIPVFFAPIYSKVYSITNQPRNVMAPDTTTAAPILANVTAALTTLPDVLATAATVLEEGATTLAVDTMNATAAVIDTAANATAAAVGAATNATATAIGAAANATATAIDTVANATAMAIDASNATTTTMAPDATNAAAAHPSAAFLFISCASSLCGLILFAVIYTLQKKQTRQEKEDQQDAERDAKKSADFEGGITNAAFQGDHGHLRSRAQNGNGSENTFL</sequence>
<keyword evidence="2 6" id="KW-0812">Transmembrane</keyword>
<dbReference type="GeneID" id="113201854"/>
<dbReference type="SUPFAM" id="SSF103473">
    <property type="entry name" value="MFS general substrate transporter"/>
    <property type="match status" value="1"/>
</dbReference>
<dbReference type="PANTHER" id="PTHR23507:SF1">
    <property type="entry name" value="FI18259P1-RELATED"/>
    <property type="match status" value="1"/>
</dbReference>
<dbReference type="GO" id="GO:0016020">
    <property type="term" value="C:membrane"/>
    <property type="evidence" value="ECO:0007669"/>
    <property type="project" value="UniProtKB-SubCell"/>
</dbReference>
<dbReference type="InterPro" id="IPR011701">
    <property type="entry name" value="MFS"/>
</dbReference>
<dbReference type="InterPro" id="IPR036259">
    <property type="entry name" value="MFS_trans_sf"/>
</dbReference>
<feature type="transmembrane region" description="Helical" evidence="6">
    <location>
        <begin position="44"/>
        <end position="64"/>
    </location>
</feature>
<protein>
    <submittedName>
        <fullName evidence="8">Proton-coupled folate transporter-like</fullName>
    </submittedName>
</protein>
<evidence type="ECO:0000256" key="6">
    <source>
        <dbReference type="SAM" id="Phobius"/>
    </source>
</evidence>
<gene>
    <name evidence="8" type="primary">LOC113201854</name>
</gene>
<keyword evidence="4 6" id="KW-0472">Membrane</keyword>
<evidence type="ECO:0000256" key="5">
    <source>
        <dbReference type="SAM" id="MobiDB-lite"/>
    </source>
</evidence>
<feature type="compositionally biased region" description="Basic and acidic residues" evidence="5">
    <location>
        <begin position="603"/>
        <end position="622"/>
    </location>
</feature>
<dbReference type="OrthoDB" id="3026777at2759"/>
<dbReference type="AlphaFoldDB" id="A0A6J1RYD5"/>
<feature type="compositionally biased region" description="Polar residues" evidence="5">
    <location>
        <begin position="642"/>
        <end position="654"/>
    </location>
</feature>
<evidence type="ECO:0000313" key="7">
    <source>
        <dbReference type="Proteomes" id="UP000504606"/>
    </source>
</evidence>
<feature type="transmembrane region" description="Helical" evidence="6">
    <location>
        <begin position="137"/>
        <end position="159"/>
    </location>
</feature>
<keyword evidence="7" id="KW-1185">Reference proteome</keyword>
<feature type="transmembrane region" description="Helical" evidence="6">
    <location>
        <begin position="171"/>
        <end position="192"/>
    </location>
</feature>
<proteinExistence type="predicted"/>
<feature type="transmembrane region" description="Helical" evidence="6">
    <location>
        <begin position="364"/>
        <end position="384"/>
    </location>
</feature>
<dbReference type="GO" id="GO:0022857">
    <property type="term" value="F:transmembrane transporter activity"/>
    <property type="evidence" value="ECO:0007669"/>
    <property type="project" value="InterPro"/>
</dbReference>
<evidence type="ECO:0000256" key="4">
    <source>
        <dbReference type="ARBA" id="ARBA00023136"/>
    </source>
</evidence>
<reference evidence="8" key="1">
    <citation type="submission" date="2025-08" db="UniProtKB">
        <authorList>
            <consortium name="RefSeq"/>
        </authorList>
    </citation>
    <scope>IDENTIFICATION</scope>
    <source>
        <tissue evidence="8">Whole organism</tissue>
    </source>
</reference>
<dbReference type="Gene3D" id="1.20.1250.20">
    <property type="entry name" value="MFS general substrate transporter like domains"/>
    <property type="match status" value="1"/>
</dbReference>